<gene>
    <name evidence="2" type="ORF">ACFQET_01100</name>
</gene>
<reference evidence="3" key="1">
    <citation type="journal article" date="2019" name="Int. J. Syst. Evol. Microbiol.">
        <title>The Global Catalogue of Microorganisms (GCM) 10K type strain sequencing project: providing services to taxonomists for standard genome sequencing and annotation.</title>
        <authorList>
            <consortium name="The Broad Institute Genomics Platform"/>
            <consortium name="The Broad Institute Genome Sequencing Center for Infectious Disease"/>
            <person name="Wu L."/>
            <person name="Ma J."/>
        </authorList>
    </citation>
    <scope>NUCLEOTIDE SEQUENCE [LARGE SCALE GENOMIC DNA]</scope>
    <source>
        <strain evidence="3">CCM 8907</strain>
    </source>
</reference>
<dbReference type="Proteomes" id="UP001596191">
    <property type="component" value="Unassembled WGS sequence"/>
</dbReference>
<dbReference type="RefSeq" id="WP_125638285.1">
    <property type="nucleotide sequence ID" value="NZ_JBHSSJ010000001.1"/>
</dbReference>
<evidence type="ECO:0000313" key="2">
    <source>
        <dbReference type="EMBL" id="MFC6274111.1"/>
    </source>
</evidence>
<proteinExistence type="predicted"/>
<keyword evidence="3" id="KW-1185">Reference proteome</keyword>
<protein>
    <submittedName>
        <fullName evidence="2">Uncharacterized protein</fullName>
    </submittedName>
</protein>
<sequence length="166" mass="18503">MQKFFRALILGLAILGVIVLGNGTTAQAASKAVSLPSGYQGDWYGYVGNAADDQQHNQYVVDKMTFAKQKFTVRSYTTRNKNLTTRHWQGTLSLPVSYAKESNKLLVKSSKTMGSLPVFSLSKQQVNVKVRHKKMTALKAVIDGQNYYLFRSPVRSHKLPVASIFD</sequence>
<accession>A0ABW1TLL3</accession>
<keyword evidence="1" id="KW-0732">Signal</keyword>
<evidence type="ECO:0000256" key="1">
    <source>
        <dbReference type="SAM" id="SignalP"/>
    </source>
</evidence>
<organism evidence="2 3">
    <name type="scientific">Levilactobacillus tangyuanensis</name>
    <dbReference type="NCBI Taxonomy" id="2486021"/>
    <lineage>
        <taxon>Bacteria</taxon>
        <taxon>Bacillati</taxon>
        <taxon>Bacillota</taxon>
        <taxon>Bacilli</taxon>
        <taxon>Lactobacillales</taxon>
        <taxon>Lactobacillaceae</taxon>
        <taxon>Levilactobacillus</taxon>
    </lineage>
</organism>
<feature type="chain" id="PRO_5047068647" evidence="1">
    <location>
        <begin position="29"/>
        <end position="166"/>
    </location>
</feature>
<name>A0ABW1TLL3_9LACO</name>
<feature type="signal peptide" evidence="1">
    <location>
        <begin position="1"/>
        <end position="28"/>
    </location>
</feature>
<comment type="caution">
    <text evidence="2">The sequence shown here is derived from an EMBL/GenBank/DDBJ whole genome shotgun (WGS) entry which is preliminary data.</text>
</comment>
<evidence type="ECO:0000313" key="3">
    <source>
        <dbReference type="Proteomes" id="UP001596191"/>
    </source>
</evidence>
<dbReference type="EMBL" id="JBHSSJ010000001">
    <property type="protein sequence ID" value="MFC6274111.1"/>
    <property type="molecule type" value="Genomic_DNA"/>
</dbReference>